<sequence>MRQGTGDRFQVDSFWSWQGLGEWIQLGMAGFEELDVWKRSVELSAEVYRSLANCRDFGFKDQITRSGLSIPSNIAEGYERQTIPDRIKFLDYARGSSGEFRTQALVGVKAGLLPAELADSWINESKQLSAMIQGLIRSLRSR</sequence>
<gene>
    <name evidence="1" type="primary">wzd</name>
    <name evidence="1" type="ORF">GCM10007100_30790</name>
</gene>
<dbReference type="NCBIfam" id="NF008912">
    <property type="entry name" value="PRK12275.1-6"/>
    <property type="match status" value="1"/>
</dbReference>
<dbReference type="SUPFAM" id="SSF158446">
    <property type="entry name" value="IVS-encoded protein-like"/>
    <property type="match status" value="1"/>
</dbReference>
<name>A0A918TSE7_9BACT</name>
<protein>
    <recommendedName>
        <fullName evidence="3">Four helix bundle protein</fullName>
    </recommendedName>
</protein>
<reference evidence="1" key="2">
    <citation type="submission" date="2020-09" db="EMBL/GenBank/DDBJ databases">
        <authorList>
            <person name="Sun Q."/>
            <person name="Kim S."/>
        </authorList>
    </citation>
    <scope>NUCLEOTIDE SEQUENCE</scope>
    <source>
        <strain evidence="1">KCTC 12988</strain>
    </source>
</reference>
<reference evidence="1" key="1">
    <citation type="journal article" date="2014" name="Int. J. Syst. Evol. Microbiol.">
        <title>Complete genome sequence of Corynebacterium casei LMG S-19264T (=DSM 44701T), isolated from a smear-ripened cheese.</title>
        <authorList>
            <consortium name="US DOE Joint Genome Institute (JGI-PGF)"/>
            <person name="Walter F."/>
            <person name="Albersmeier A."/>
            <person name="Kalinowski J."/>
            <person name="Ruckert C."/>
        </authorList>
    </citation>
    <scope>NUCLEOTIDE SEQUENCE</scope>
    <source>
        <strain evidence="1">KCTC 12988</strain>
    </source>
</reference>
<dbReference type="InterPro" id="IPR012657">
    <property type="entry name" value="23S_rRNA-intervening_sequence"/>
</dbReference>
<dbReference type="InterPro" id="IPR036583">
    <property type="entry name" value="23S_rRNA_IVS_sf"/>
</dbReference>
<comment type="caution">
    <text evidence="1">The sequence shown here is derived from an EMBL/GenBank/DDBJ whole genome shotgun (WGS) entry which is preliminary data.</text>
</comment>
<dbReference type="AlphaFoldDB" id="A0A918TSE7"/>
<proteinExistence type="predicted"/>
<dbReference type="NCBIfam" id="TIGR02436">
    <property type="entry name" value="four helix bundle protein"/>
    <property type="match status" value="1"/>
</dbReference>
<accession>A0A918TSE7</accession>
<dbReference type="Pfam" id="PF05635">
    <property type="entry name" value="23S_rRNA_IVP"/>
    <property type="match status" value="1"/>
</dbReference>
<dbReference type="EMBL" id="BMXI01000014">
    <property type="protein sequence ID" value="GHC61325.1"/>
    <property type="molecule type" value="Genomic_DNA"/>
</dbReference>
<dbReference type="PANTHER" id="PTHR38471">
    <property type="entry name" value="FOUR HELIX BUNDLE PROTEIN"/>
    <property type="match status" value="1"/>
</dbReference>
<organism evidence="1 2">
    <name type="scientific">Roseibacillus persicicus</name>
    <dbReference type="NCBI Taxonomy" id="454148"/>
    <lineage>
        <taxon>Bacteria</taxon>
        <taxon>Pseudomonadati</taxon>
        <taxon>Verrucomicrobiota</taxon>
        <taxon>Verrucomicrobiia</taxon>
        <taxon>Verrucomicrobiales</taxon>
        <taxon>Verrucomicrobiaceae</taxon>
        <taxon>Roseibacillus</taxon>
    </lineage>
</organism>
<dbReference type="Gene3D" id="1.20.1440.60">
    <property type="entry name" value="23S rRNA-intervening sequence"/>
    <property type="match status" value="1"/>
</dbReference>
<dbReference type="CDD" id="cd16377">
    <property type="entry name" value="23S_rRNA_IVP_like"/>
    <property type="match status" value="1"/>
</dbReference>
<dbReference type="Proteomes" id="UP000644507">
    <property type="component" value="Unassembled WGS sequence"/>
</dbReference>
<dbReference type="PANTHER" id="PTHR38471:SF2">
    <property type="entry name" value="FOUR HELIX BUNDLE PROTEIN"/>
    <property type="match status" value="1"/>
</dbReference>
<keyword evidence="2" id="KW-1185">Reference proteome</keyword>
<evidence type="ECO:0000313" key="1">
    <source>
        <dbReference type="EMBL" id="GHC61325.1"/>
    </source>
</evidence>
<evidence type="ECO:0008006" key="3">
    <source>
        <dbReference type="Google" id="ProtNLM"/>
    </source>
</evidence>
<evidence type="ECO:0000313" key="2">
    <source>
        <dbReference type="Proteomes" id="UP000644507"/>
    </source>
</evidence>